<name>A0ABU7R6H8_9FLAO</name>
<proteinExistence type="predicted"/>
<gene>
    <name evidence="1" type="ORF">V2E39_23565</name>
</gene>
<evidence type="ECO:0008006" key="3">
    <source>
        <dbReference type="Google" id="ProtNLM"/>
    </source>
</evidence>
<organism evidence="1 2">
    <name type="scientific">Chryseobacterium arthrosphaerae</name>
    <dbReference type="NCBI Taxonomy" id="651561"/>
    <lineage>
        <taxon>Bacteria</taxon>
        <taxon>Pseudomonadati</taxon>
        <taxon>Bacteroidota</taxon>
        <taxon>Flavobacteriia</taxon>
        <taxon>Flavobacteriales</taxon>
        <taxon>Weeksellaceae</taxon>
        <taxon>Chryseobacterium group</taxon>
        <taxon>Chryseobacterium</taxon>
    </lineage>
</organism>
<accession>A0ABU7R6H8</accession>
<feature type="non-terminal residue" evidence="1">
    <location>
        <position position="1"/>
    </location>
</feature>
<comment type="caution">
    <text evidence="1">The sequence shown here is derived from an EMBL/GenBank/DDBJ whole genome shotgun (WGS) entry which is preliminary data.</text>
</comment>
<dbReference type="Proteomes" id="UP001350005">
    <property type="component" value="Unassembled WGS sequence"/>
</dbReference>
<evidence type="ECO:0000313" key="1">
    <source>
        <dbReference type="EMBL" id="MEE6130392.1"/>
    </source>
</evidence>
<evidence type="ECO:0000313" key="2">
    <source>
        <dbReference type="Proteomes" id="UP001350005"/>
    </source>
</evidence>
<sequence length="88" mass="10169">ELNDATESNTKRFILGDIVYKKCVEKQDEDPTLNIVISCYPAIHMLNNVYRYRFTYIMILGEYDGANFYPFEDVGVYDRNGLCPPGNC</sequence>
<reference evidence="1 2" key="1">
    <citation type="submission" date="2024-01" db="EMBL/GenBank/DDBJ databases">
        <title>Whole genome of Chryseobacterium arthrosphaerae NNCa 2741.</title>
        <authorList>
            <person name="Boriskina E.V."/>
            <person name="Gordinskaya N.A."/>
            <person name="Kropotov V.S."/>
            <person name="Alekseeva A.E."/>
            <person name="Makhova M.A."/>
            <person name="Kryazhev D.V."/>
            <person name="Shkurkina I.S."/>
        </authorList>
    </citation>
    <scope>NUCLEOTIDE SEQUENCE [LARGE SCALE GENOMIC DNA]</scope>
    <source>
        <strain evidence="1 2">NNCa 2741</strain>
    </source>
</reference>
<keyword evidence="2" id="KW-1185">Reference proteome</keyword>
<dbReference type="RefSeq" id="WP_330937625.1">
    <property type="nucleotide sequence ID" value="NZ_JAZGJU010000104.1"/>
</dbReference>
<protein>
    <recommendedName>
        <fullName evidence="3">Sema domain-containing protein</fullName>
    </recommendedName>
</protein>
<dbReference type="EMBL" id="JAZGJU010000104">
    <property type="protein sequence ID" value="MEE6130392.1"/>
    <property type="molecule type" value="Genomic_DNA"/>
</dbReference>